<dbReference type="GO" id="GO:0005886">
    <property type="term" value="C:plasma membrane"/>
    <property type="evidence" value="ECO:0007669"/>
    <property type="project" value="UniProtKB-SubCell"/>
</dbReference>
<evidence type="ECO:0000256" key="3">
    <source>
        <dbReference type="ARBA" id="ARBA00022475"/>
    </source>
</evidence>
<evidence type="ECO:0000256" key="2">
    <source>
        <dbReference type="ARBA" id="ARBA00022448"/>
    </source>
</evidence>
<evidence type="ECO:0000256" key="5">
    <source>
        <dbReference type="ARBA" id="ARBA00022989"/>
    </source>
</evidence>
<proteinExistence type="inferred from homology"/>
<dbReference type="Gene3D" id="1.10.3720.10">
    <property type="entry name" value="MetI-like"/>
    <property type="match status" value="1"/>
</dbReference>
<evidence type="ECO:0000256" key="4">
    <source>
        <dbReference type="ARBA" id="ARBA00022692"/>
    </source>
</evidence>
<comment type="similarity">
    <text evidence="7">Belongs to the binding-protein-dependent transport system permease family.</text>
</comment>
<name>A0A1M7XVX6_9FIRM</name>
<dbReference type="InterPro" id="IPR000515">
    <property type="entry name" value="MetI-like"/>
</dbReference>
<organism evidence="9 10">
    <name type="scientific">Anaerocolumna xylanovorans DSM 12503</name>
    <dbReference type="NCBI Taxonomy" id="1121345"/>
    <lineage>
        <taxon>Bacteria</taxon>
        <taxon>Bacillati</taxon>
        <taxon>Bacillota</taxon>
        <taxon>Clostridia</taxon>
        <taxon>Lachnospirales</taxon>
        <taxon>Lachnospiraceae</taxon>
        <taxon>Anaerocolumna</taxon>
    </lineage>
</organism>
<dbReference type="GO" id="GO:0055085">
    <property type="term" value="P:transmembrane transport"/>
    <property type="evidence" value="ECO:0007669"/>
    <property type="project" value="InterPro"/>
</dbReference>
<reference evidence="9 10" key="1">
    <citation type="submission" date="2016-12" db="EMBL/GenBank/DDBJ databases">
        <authorList>
            <person name="Song W.-J."/>
            <person name="Kurnit D.M."/>
        </authorList>
    </citation>
    <scope>NUCLEOTIDE SEQUENCE [LARGE SCALE GENOMIC DNA]</scope>
    <source>
        <strain evidence="9 10">DSM 12503</strain>
    </source>
</reference>
<dbReference type="Gene3D" id="1.20.58.370">
    <property type="entry name" value="MalF N-terminal region-like"/>
    <property type="match status" value="1"/>
</dbReference>
<dbReference type="RefSeq" id="WP_084558375.1">
    <property type="nucleotide sequence ID" value="NZ_FRFD01000003.1"/>
</dbReference>
<evidence type="ECO:0000313" key="9">
    <source>
        <dbReference type="EMBL" id="SHO42862.1"/>
    </source>
</evidence>
<accession>A0A1M7XVX6</accession>
<dbReference type="SUPFAM" id="SSF161098">
    <property type="entry name" value="MetI-like"/>
    <property type="match status" value="1"/>
</dbReference>
<dbReference type="Pfam" id="PF00528">
    <property type="entry name" value="BPD_transp_1"/>
    <property type="match status" value="1"/>
</dbReference>
<dbReference type="SUPFAM" id="SSF160964">
    <property type="entry name" value="MalF N-terminal region-like"/>
    <property type="match status" value="1"/>
</dbReference>
<dbReference type="PANTHER" id="PTHR30193">
    <property type="entry name" value="ABC TRANSPORTER PERMEASE PROTEIN"/>
    <property type="match status" value="1"/>
</dbReference>
<keyword evidence="4 7" id="KW-0812">Transmembrane</keyword>
<feature type="transmembrane region" description="Helical" evidence="7">
    <location>
        <begin position="278"/>
        <end position="297"/>
    </location>
</feature>
<dbReference type="Proteomes" id="UP000184612">
    <property type="component" value="Unassembled WGS sequence"/>
</dbReference>
<evidence type="ECO:0000259" key="8">
    <source>
        <dbReference type="PROSITE" id="PS50928"/>
    </source>
</evidence>
<evidence type="ECO:0000256" key="7">
    <source>
        <dbReference type="RuleBase" id="RU363032"/>
    </source>
</evidence>
<feature type="transmembrane region" description="Helical" evidence="7">
    <location>
        <begin position="117"/>
        <end position="138"/>
    </location>
</feature>
<keyword evidence="6 7" id="KW-0472">Membrane</keyword>
<feature type="transmembrane region" description="Helical" evidence="7">
    <location>
        <begin position="84"/>
        <end position="105"/>
    </location>
</feature>
<gene>
    <name evidence="9" type="ORF">SAMN02745217_00006</name>
</gene>
<comment type="subcellular location">
    <subcellularLocation>
        <location evidence="1 7">Cell membrane</location>
        <topology evidence="1 7">Multi-pass membrane protein</topology>
    </subcellularLocation>
</comment>
<dbReference type="PROSITE" id="PS50928">
    <property type="entry name" value="ABC_TM1"/>
    <property type="match status" value="1"/>
</dbReference>
<sequence>MPYDIKKRKWKKYRKGILAALPFITPGLVLVCIFVLYPMLFTFRIAFSDYQIVKREITWIGFENFISVLTAKNSSFWYAIRNNFLYAFVTTPCIIFLGMFFAYLINNLSKGKTIFKVGFYLPVITSWVIVGLVFQYLFNSSNRGLINYVIVDVLHLTKNYIPWLLREWTGNTAIWIMGIWKNTGWAMLIYTAALQGISKDLYEAASLDGASSWQRFKRIVIPMVKPTTYFVLVNMVIGSFNVFIQVMLLTSGKPNGTTSVLQYLLYDKAFNQFKFGEASAIGLMTAITIIILTVILNRGLKLDTVDKEETV</sequence>
<keyword evidence="9" id="KW-0762">Sugar transport</keyword>
<evidence type="ECO:0000256" key="1">
    <source>
        <dbReference type="ARBA" id="ARBA00004651"/>
    </source>
</evidence>
<keyword evidence="2 7" id="KW-0813">Transport</keyword>
<feature type="domain" description="ABC transmembrane type-1" evidence="8">
    <location>
        <begin position="80"/>
        <end position="296"/>
    </location>
</feature>
<feature type="transmembrane region" description="Helical" evidence="7">
    <location>
        <begin position="227"/>
        <end position="248"/>
    </location>
</feature>
<dbReference type="STRING" id="1121345.SAMN02745217_00006"/>
<feature type="transmembrane region" description="Helical" evidence="7">
    <location>
        <begin position="173"/>
        <end position="193"/>
    </location>
</feature>
<dbReference type="InterPro" id="IPR051393">
    <property type="entry name" value="ABC_transporter_permease"/>
</dbReference>
<feature type="transmembrane region" description="Helical" evidence="7">
    <location>
        <begin position="16"/>
        <end position="40"/>
    </location>
</feature>
<keyword evidence="5 7" id="KW-1133">Transmembrane helix</keyword>
<dbReference type="AlphaFoldDB" id="A0A1M7XVX6"/>
<dbReference type="OrthoDB" id="42615at2"/>
<keyword evidence="3" id="KW-1003">Cell membrane</keyword>
<evidence type="ECO:0000256" key="6">
    <source>
        <dbReference type="ARBA" id="ARBA00023136"/>
    </source>
</evidence>
<dbReference type="CDD" id="cd06261">
    <property type="entry name" value="TM_PBP2"/>
    <property type="match status" value="1"/>
</dbReference>
<dbReference type="InterPro" id="IPR035906">
    <property type="entry name" value="MetI-like_sf"/>
</dbReference>
<protein>
    <submittedName>
        <fullName evidence="9">Multiple sugar transport system permease protein</fullName>
    </submittedName>
</protein>
<dbReference type="EMBL" id="FRFD01000003">
    <property type="protein sequence ID" value="SHO42862.1"/>
    <property type="molecule type" value="Genomic_DNA"/>
</dbReference>
<keyword evidence="10" id="KW-1185">Reference proteome</keyword>
<evidence type="ECO:0000313" key="10">
    <source>
        <dbReference type="Proteomes" id="UP000184612"/>
    </source>
</evidence>
<dbReference type="InterPro" id="IPR035277">
    <property type="entry name" value="MalF_N"/>
</dbReference>
<dbReference type="PANTHER" id="PTHR30193:SF37">
    <property type="entry name" value="INNER MEMBRANE ABC TRANSPORTER PERMEASE PROTEIN YCJO"/>
    <property type="match status" value="1"/>
</dbReference>